<proteinExistence type="predicted"/>
<name>A0A643C3S3_BALPH</name>
<dbReference type="EMBL" id="SGJD01002648">
    <property type="protein sequence ID" value="KAB0394916.1"/>
    <property type="molecule type" value="Genomic_DNA"/>
</dbReference>
<keyword evidence="3" id="KW-1185">Reference proteome</keyword>
<protein>
    <recommendedName>
        <fullName evidence="4">Testis expressed 26</fullName>
    </recommendedName>
</protein>
<dbReference type="GO" id="GO:0005737">
    <property type="term" value="C:cytoplasm"/>
    <property type="evidence" value="ECO:0007669"/>
    <property type="project" value="TreeGrafter"/>
</dbReference>
<reference evidence="2 3" key="1">
    <citation type="journal article" date="2019" name="PLoS ONE">
        <title>Genomic analyses reveal an absence of contemporary introgressive admixture between fin whales and blue whales, despite known hybrids.</title>
        <authorList>
            <person name="Westbury M.V."/>
            <person name="Petersen B."/>
            <person name="Lorenzen E.D."/>
        </authorList>
    </citation>
    <scope>NUCLEOTIDE SEQUENCE [LARGE SCALE GENOMIC DNA]</scope>
    <source>
        <strain evidence="2">FinWhale-01</strain>
    </source>
</reference>
<evidence type="ECO:0000256" key="1">
    <source>
        <dbReference type="SAM" id="MobiDB-lite"/>
    </source>
</evidence>
<gene>
    <name evidence="2" type="ORF">E2I00_010190</name>
</gene>
<dbReference type="InterPro" id="IPR043460">
    <property type="entry name" value="MEDAG/TEX26"/>
</dbReference>
<dbReference type="OrthoDB" id="9675888at2759"/>
<comment type="caution">
    <text evidence="2">The sequence shown here is derived from an EMBL/GenBank/DDBJ whole genome shotgun (WGS) entry which is preliminary data.</text>
</comment>
<evidence type="ECO:0000313" key="2">
    <source>
        <dbReference type="EMBL" id="KAB0394916.1"/>
    </source>
</evidence>
<accession>A0A643C3S3</accession>
<dbReference type="AlphaFoldDB" id="A0A643C3S3"/>
<sequence>GLSSREPPRVSTAKRHKAAAQRPVRLVQGAQRRPLPARMAEPGPEAPCPSQCGHKIRPSDTIWDSYATTTKTAFTPKTGAVPASIRQKSTRRLGYTYALSDAIPNQTQYNDEYVWKSYSKEDLVNIGTSRGIENHKFYYPSQDFFHWTLPQGQSTASVKSYFPWKIAASVEEVRKAIANQFISHTRRDFVDTAKAQKMKQHSQMFLEWKNFLPRPADTEFRWNYQIPAKIPELQDFSFKYGCYSSLPIASQGLAPSWAQGCQGRIPQIKAGILCSVTALFFLLPLCPPVPSMLYRHMRNQEHKKKQTTYQSEYGKVYLDFLTILSSFTPSQVTEYLQSVSYKDRQILDRFIYSYCDVDKGTDKKGK</sequence>
<dbReference type="PANTHER" id="PTHR33769">
    <property type="entry name" value="TESTIS-EXPRESSED PROTEIN 26 ISOFORM X3"/>
    <property type="match status" value="1"/>
</dbReference>
<organism evidence="2 3">
    <name type="scientific">Balaenoptera physalus</name>
    <name type="common">Fin whale</name>
    <name type="synonym">Balaena physalus</name>
    <dbReference type="NCBI Taxonomy" id="9770"/>
    <lineage>
        <taxon>Eukaryota</taxon>
        <taxon>Metazoa</taxon>
        <taxon>Chordata</taxon>
        <taxon>Craniata</taxon>
        <taxon>Vertebrata</taxon>
        <taxon>Euteleostomi</taxon>
        <taxon>Mammalia</taxon>
        <taxon>Eutheria</taxon>
        <taxon>Laurasiatheria</taxon>
        <taxon>Artiodactyla</taxon>
        <taxon>Whippomorpha</taxon>
        <taxon>Cetacea</taxon>
        <taxon>Mysticeti</taxon>
        <taxon>Balaenopteridae</taxon>
        <taxon>Balaenoptera</taxon>
    </lineage>
</organism>
<feature type="region of interest" description="Disordered" evidence="1">
    <location>
        <begin position="1"/>
        <end position="51"/>
    </location>
</feature>
<feature type="non-terminal residue" evidence="2">
    <location>
        <position position="1"/>
    </location>
</feature>
<dbReference type="PANTHER" id="PTHR33769:SF1">
    <property type="entry name" value="TESTIS-EXPRESSED PROTEIN 26"/>
    <property type="match status" value="1"/>
</dbReference>
<dbReference type="Proteomes" id="UP000437017">
    <property type="component" value="Unassembled WGS sequence"/>
</dbReference>
<evidence type="ECO:0000313" key="3">
    <source>
        <dbReference type="Proteomes" id="UP000437017"/>
    </source>
</evidence>
<evidence type="ECO:0008006" key="4">
    <source>
        <dbReference type="Google" id="ProtNLM"/>
    </source>
</evidence>